<dbReference type="Proteomes" id="UP001148838">
    <property type="component" value="Unassembled WGS sequence"/>
</dbReference>
<reference evidence="1 2" key="1">
    <citation type="journal article" date="2022" name="Allergy">
        <title>Genome assembly and annotation of Periplaneta americana reveal a comprehensive cockroach allergen profile.</title>
        <authorList>
            <person name="Wang L."/>
            <person name="Xiong Q."/>
            <person name="Saelim N."/>
            <person name="Wang L."/>
            <person name="Nong W."/>
            <person name="Wan A.T."/>
            <person name="Shi M."/>
            <person name="Liu X."/>
            <person name="Cao Q."/>
            <person name="Hui J.H.L."/>
            <person name="Sookrung N."/>
            <person name="Leung T.F."/>
            <person name="Tungtrongchitr A."/>
            <person name="Tsui S.K.W."/>
        </authorList>
    </citation>
    <scope>NUCLEOTIDE SEQUENCE [LARGE SCALE GENOMIC DNA]</scope>
    <source>
        <strain evidence="1">PWHHKU_190912</strain>
    </source>
</reference>
<organism evidence="1 2">
    <name type="scientific">Periplaneta americana</name>
    <name type="common">American cockroach</name>
    <name type="synonym">Blatta americana</name>
    <dbReference type="NCBI Taxonomy" id="6978"/>
    <lineage>
        <taxon>Eukaryota</taxon>
        <taxon>Metazoa</taxon>
        <taxon>Ecdysozoa</taxon>
        <taxon>Arthropoda</taxon>
        <taxon>Hexapoda</taxon>
        <taxon>Insecta</taxon>
        <taxon>Pterygota</taxon>
        <taxon>Neoptera</taxon>
        <taxon>Polyneoptera</taxon>
        <taxon>Dictyoptera</taxon>
        <taxon>Blattodea</taxon>
        <taxon>Blattoidea</taxon>
        <taxon>Blattidae</taxon>
        <taxon>Blattinae</taxon>
        <taxon>Periplaneta</taxon>
    </lineage>
</organism>
<sequence length="93" mass="11281">MKTLLPYTAAYSEQMTEIRKKQREIDLELYITDDITNRNWTKKNQEWWHIITRYVIHGYNHNVWRNETVNFSIEHMNATTQKGAPREENQLKG</sequence>
<evidence type="ECO:0000313" key="2">
    <source>
        <dbReference type="Proteomes" id="UP001148838"/>
    </source>
</evidence>
<comment type="caution">
    <text evidence="1">The sequence shown here is derived from an EMBL/GenBank/DDBJ whole genome shotgun (WGS) entry which is preliminary data.</text>
</comment>
<evidence type="ECO:0000313" key="1">
    <source>
        <dbReference type="EMBL" id="KAJ4447037.1"/>
    </source>
</evidence>
<gene>
    <name evidence="1" type="ORF">ANN_09026</name>
</gene>
<dbReference type="EMBL" id="JAJSOF020000005">
    <property type="protein sequence ID" value="KAJ4447037.1"/>
    <property type="molecule type" value="Genomic_DNA"/>
</dbReference>
<keyword evidence="2" id="KW-1185">Reference proteome</keyword>
<name>A0ABQ8TM04_PERAM</name>
<proteinExistence type="predicted"/>
<protein>
    <submittedName>
        <fullName evidence="1">Uncharacterized protein</fullName>
    </submittedName>
</protein>
<accession>A0ABQ8TM04</accession>